<dbReference type="EC" id="2.4.1.18" evidence="10"/>
<dbReference type="Proteomes" id="UP000078486">
    <property type="component" value="Unassembled WGS sequence"/>
</dbReference>
<dbReference type="UniPathway" id="UPA00164"/>
<keyword evidence="6 10" id="KW-0328">Glycosyltransferase</keyword>
<dbReference type="STRING" id="1184151.AW736_20790"/>
<reference evidence="13 14" key="1">
    <citation type="submission" date="2016-01" db="EMBL/GenBank/DDBJ databases">
        <title>High potential of lignocellulose degradation of a new Verrucomicrobia species.</title>
        <authorList>
            <person name="Wang Y."/>
            <person name="Shi Y."/>
            <person name="Qiu Z."/>
            <person name="Liu S."/>
            <person name="Yang H."/>
        </authorList>
    </citation>
    <scope>NUCLEOTIDE SEQUENCE [LARGE SCALE GENOMIC DNA]</scope>
    <source>
        <strain evidence="13 14">TSB47</strain>
    </source>
</reference>
<keyword evidence="7 10" id="KW-0808">Transferase</keyword>
<evidence type="ECO:0000313" key="14">
    <source>
        <dbReference type="Proteomes" id="UP000078486"/>
    </source>
</evidence>
<dbReference type="InterPro" id="IPR013780">
    <property type="entry name" value="Glyco_hydro_b"/>
</dbReference>
<evidence type="ECO:0000256" key="1">
    <source>
        <dbReference type="ARBA" id="ARBA00000826"/>
    </source>
</evidence>
<evidence type="ECO:0000256" key="5">
    <source>
        <dbReference type="ARBA" id="ARBA00022600"/>
    </source>
</evidence>
<sequence length="744" mass="85165">MIITKAELKSFIDAKNTTPHTFLGMHKAKKGRSQGLVVRAFVRDAAECFVVDLDATPKKGPAIRHEMTRLAPEGFFEVFIPRKTDLFRYQIRAILHNGETRQFYDPYSFLPTVGELDLYLFNEGNDHFIYKKLGAHLREIGGVPGVSFAVWAPGAARVSVVGNFNHWDGRYHPMRALGASGVWEIFIPGLREGDLYKFEIRDQQGDIRLKTDPYGTYFEAPPNNASIVCDTRRHQWADDAWMEKRRAAAGQLDQPLSIYEVHLGSWKRKVEDANRPFSYRELAPMLADYVTEMGFTHIEVMPLAEHPFDGSWGYQVTGFYAPTQRFGTPHDFAYFVDYLHQRDIGIILDWVPAHFPRDSFALAEFDGTHLYEHADPRQGAHMDWGTLIFNYGRNEVRCFLAANALSWFDRYHIDGLRVDAVASMLYLDYSRKEGEWIPNKFGGRENLEAIDFLRMTNDLVHQYYPGGVMIAEESTSFAGVSRPTKDGGLGFDYKWNMGWMHDTLRFFQKEPIHRKWHQNDLTFGMLYQYAENFITVFSHDEVTHGKASLLFKMGAWHIADKAANLRALYGHMWGWPGKKLLFMGGEFGQSGEWNHAASLDWHLRQWLDHEGIRLLVRDLNKLYRDEPVLSRNDFNNQGFRWISCNDADASVIAFQRNDPFGQDIFLVVGHFTPVPRPGYRIGVPRAGFWKEVLNTNSQYYGGTGVGNNGGRATDPIPGDGHSQSLLLTLPPQTTSIFKWSAKVD</sequence>
<feature type="active site" description="Nucleophile" evidence="10 11">
    <location>
        <position position="419"/>
    </location>
</feature>
<name>A0A178ICJ4_9BACT</name>
<dbReference type="InterPro" id="IPR014756">
    <property type="entry name" value="Ig_E-set"/>
</dbReference>
<evidence type="ECO:0000256" key="2">
    <source>
        <dbReference type="ARBA" id="ARBA00002953"/>
    </source>
</evidence>
<dbReference type="InterPro" id="IPR013783">
    <property type="entry name" value="Ig-like_fold"/>
</dbReference>
<dbReference type="Pfam" id="PF02922">
    <property type="entry name" value="CBM_48"/>
    <property type="match status" value="1"/>
</dbReference>
<feature type="active site" description="Proton donor" evidence="10 11">
    <location>
        <position position="472"/>
    </location>
</feature>
<proteinExistence type="inferred from homology"/>
<comment type="subunit">
    <text evidence="10">Monomer.</text>
</comment>
<evidence type="ECO:0000256" key="6">
    <source>
        <dbReference type="ARBA" id="ARBA00022676"/>
    </source>
</evidence>
<dbReference type="InterPro" id="IPR006407">
    <property type="entry name" value="GlgB"/>
</dbReference>
<dbReference type="GO" id="GO:0003844">
    <property type="term" value="F:1,4-alpha-glucan branching enzyme activity"/>
    <property type="evidence" value="ECO:0007669"/>
    <property type="project" value="UniProtKB-UniRule"/>
</dbReference>
<dbReference type="InterPro" id="IPR006048">
    <property type="entry name" value="A-amylase/branching_C"/>
</dbReference>
<comment type="caution">
    <text evidence="13">The sequence shown here is derived from an EMBL/GenBank/DDBJ whole genome shotgun (WGS) entry which is preliminary data.</text>
</comment>
<dbReference type="NCBIfam" id="TIGR01515">
    <property type="entry name" value="branching_enzym"/>
    <property type="match status" value="1"/>
</dbReference>
<dbReference type="SUPFAM" id="SSF51011">
    <property type="entry name" value="Glycosyl hydrolase domain"/>
    <property type="match status" value="1"/>
</dbReference>
<evidence type="ECO:0000313" key="13">
    <source>
        <dbReference type="EMBL" id="OAM87710.1"/>
    </source>
</evidence>
<keyword evidence="9 10" id="KW-0119">Carbohydrate metabolism</keyword>
<dbReference type="RefSeq" id="WP_068772380.1">
    <property type="nucleotide sequence ID" value="NZ_CP109796.1"/>
</dbReference>
<dbReference type="PANTHER" id="PTHR43651:SF3">
    <property type="entry name" value="1,4-ALPHA-GLUCAN-BRANCHING ENZYME"/>
    <property type="match status" value="1"/>
</dbReference>
<evidence type="ECO:0000259" key="12">
    <source>
        <dbReference type="SMART" id="SM00642"/>
    </source>
</evidence>
<dbReference type="Pfam" id="PF00128">
    <property type="entry name" value="Alpha-amylase"/>
    <property type="match status" value="1"/>
</dbReference>
<dbReference type="InterPro" id="IPR044143">
    <property type="entry name" value="GlgB_N_E_set_prok"/>
</dbReference>
<gene>
    <name evidence="10" type="primary">glgB</name>
    <name evidence="13" type="ORF">AW736_20790</name>
</gene>
<dbReference type="PANTHER" id="PTHR43651">
    <property type="entry name" value="1,4-ALPHA-GLUCAN-BRANCHING ENZYME"/>
    <property type="match status" value="1"/>
</dbReference>
<dbReference type="CDD" id="cd02855">
    <property type="entry name" value="E_set_GBE_prok_N"/>
    <property type="match status" value="1"/>
</dbReference>
<accession>A0A178ICJ4</accession>
<evidence type="ECO:0000256" key="7">
    <source>
        <dbReference type="ARBA" id="ARBA00022679"/>
    </source>
</evidence>
<dbReference type="HAMAP" id="MF_00685">
    <property type="entry name" value="GlgB"/>
    <property type="match status" value="1"/>
</dbReference>
<dbReference type="SUPFAM" id="SSF51445">
    <property type="entry name" value="(Trans)glycosidases"/>
    <property type="match status" value="1"/>
</dbReference>
<dbReference type="SMART" id="SM00642">
    <property type="entry name" value="Aamy"/>
    <property type="match status" value="1"/>
</dbReference>
<dbReference type="OrthoDB" id="9800174at2"/>
<keyword evidence="5 10" id="KW-0321">Glycogen metabolism</keyword>
<dbReference type="FunFam" id="2.60.40.1180:FF:000002">
    <property type="entry name" value="1,4-alpha-glucan branching enzyme GlgB"/>
    <property type="match status" value="1"/>
</dbReference>
<dbReference type="InterPro" id="IPR004193">
    <property type="entry name" value="Glyco_hydro_13_N"/>
</dbReference>
<keyword evidence="14" id="KW-1185">Reference proteome</keyword>
<dbReference type="FunFam" id="2.60.40.10:FF:000169">
    <property type="entry name" value="1,4-alpha-glucan branching enzyme GlgB"/>
    <property type="match status" value="1"/>
</dbReference>
<dbReference type="InterPro" id="IPR017853">
    <property type="entry name" value="GH"/>
</dbReference>
<dbReference type="InterPro" id="IPR054169">
    <property type="entry name" value="GlgB_N"/>
</dbReference>
<evidence type="ECO:0000256" key="8">
    <source>
        <dbReference type="ARBA" id="ARBA00023056"/>
    </source>
</evidence>
<dbReference type="PIRSF" id="PIRSF000463">
    <property type="entry name" value="GlgB"/>
    <property type="match status" value="1"/>
</dbReference>
<evidence type="ECO:0000256" key="4">
    <source>
        <dbReference type="ARBA" id="ARBA00009000"/>
    </source>
</evidence>
<evidence type="ECO:0000256" key="11">
    <source>
        <dbReference type="PIRSR" id="PIRSR000463-1"/>
    </source>
</evidence>
<dbReference type="Gene3D" id="2.60.40.1180">
    <property type="entry name" value="Golgi alpha-mannosidase II"/>
    <property type="match status" value="1"/>
</dbReference>
<feature type="domain" description="Glycosyl hydrolase family 13 catalytic" evidence="12">
    <location>
        <begin position="260"/>
        <end position="617"/>
    </location>
</feature>
<dbReference type="NCBIfam" id="NF008967">
    <property type="entry name" value="PRK12313.1"/>
    <property type="match status" value="1"/>
</dbReference>
<keyword evidence="8 10" id="KW-0320">Glycogen biosynthesis</keyword>
<dbReference type="Gene3D" id="3.20.20.80">
    <property type="entry name" value="Glycosidases"/>
    <property type="match status" value="1"/>
</dbReference>
<dbReference type="InterPro" id="IPR037439">
    <property type="entry name" value="Branching_enzy"/>
</dbReference>
<dbReference type="Pfam" id="PF02806">
    <property type="entry name" value="Alpha-amylase_C"/>
    <property type="match status" value="1"/>
</dbReference>
<dbReference type="GO" id="GO:0005829">
    <property type="term" value="C:cytosol"/>
    <property type="evidence" value="ECO:0007669"/>
    <property type="project" value="TreeGrafter"/>
</dbReference>
<dbReference type="Pfam" id="PF22019">
    <property type="entry name" value="GlgB_N"/>
    <property type="match status" value="1"/>
</dbReference>
<evidence type="ECO:0000256" key="9">
    <source>
        <dbReference type="ARBA" id="ARBA00023277"/>
    </source>
</evidence>
<dbReference type="GO" id="GO:0005978">
    <property type="term" value="P:glycogen biosynthetic process"/>
    <property type="evidence" value="ECO:0007669"/>
    <property type="project" value="UniProtKB-UniRule"/>
</dbReference>
<evidence type="ECO:0000256" key="10">
    <source>
        <dbReference type="HAMAP-Rule" id="MF_00685"/>
    </source>
</evidence>
<dbReference type="InterPro" id="IPR006047">
    <property type="entry name" value="GH13_cat_dom"/>
</dbReference>
<comment type="pathway">
    <text evidence="3 10">Glycan biosynthesis; glycogen biosynthesis.</text>
</comment>
<dbReference type="SUPFAM" id="SSF81296">
    <property type="entry name" value="E set domains"/>
    <property type="match status" value="1"/>
</dbReference>
<evidence type="ECO:0000256" key="3">
    <source>
        <dbReference type="ARBA" id="ARBA00004964"/>
    </source>
</evidence>
<dbReference type="GO" id="GO:0004553">
    <property type="term" value="F:hydrolase activity, hydrolyzing O-glycosyl compounds"/>
    <property type="evidence" value="ECO:0007669"/>
    <property type="project" value="InterPro"/>
</dbReference>
<comment type="similarity">
    <text evidence="4 10">Belongs to the glycosyl hydrolase 13 family. GlgB subfamily.</text>
</comment>
<dbReference type="Gene3D" id="2.60.40.10">
    <property type="entry name" value="Immunoglobulins"/>
    <property type="match status" value="2"/>
</dbReference>
<dbReference type="AlphaFoldDB" id="A0A178ICJ4"/>
<protein>
    <recommendedName>
        <fullName evidence="10">1,4-alpha-glucan branching enzyme GlgB</fullName>
        <ecNumber evidence="10">2.4.1.18</ecNumber>
    </recommendedName>
    <alternativeName>
        <fullName evidence="10">1,4-alpha-D-glucan:1,4-alpha-D-glucan 6-glucosyl-transferase</fullName>
    </alternativeName>
    <alternativeName>
        <fullName evidence="10">Alpha-(1-&gt;4)-glucan branching enzyme</fullName>
    </alternativeName>
    <alternativeName>
        <fullName evidence="10">Glycogen branching enzyme</fullName>
        <shortName evidence="10">BE</shortName>
    </alternativeName>
</protein>
<comment type="function">
    <text evidence="2 10">Catalyzes the formation of the alpha-1,6-glucosidic linkages in glycogen by scission of a 1,4-alpha-linked oligosaccharide from growing alpha-1,4-glucan chains and the subsequent attachment of the oligosaccharide to the alpha-1,6 position.</text>
</comment>
<comment type="catalytic activity">
    <reaction evidence="1 10">
        <text>Transfers a segment of a (1-&gt;4)-alpha-D-glucan chain to a primary hydroxy group in a similar glucan chain.</text>
        <dbReference type="EC" id="2.4.1.18"/>
    </reaction>
</comment>
<dbReference type="NCBIfam" id="NF003811">
    <property type="entry name" value="PRK05402.1"/>
    <property type="match status" value="1"/>
</dbReference>
<organism evidence="13 14">
    <name type="scientific">Termitidicoccus mucosus</name>
    <dbReference type="NCBI Taxonomy" id="1184151"/>
    <lineage>
        <taxon>Bacteria</taxon>
        <taxon>Pseudomonadati</taxon>
        <taxon>Verrucomicrobiota</taxon>
        <taxon>Opitutia</taxon>
        <taxon>Opitutales</taxon>
        <taxon>Opitutaceae</taxon>
        <taxon>Termitidicoccus</taxon>
    </lineage>
</organism>
<dbReference type="FunFam" id="3.20.20.80:FF:000003">
    <property type="entry name" value="1,4-alpha-glucan branching enzyme GlgB"/>
    <property type="match status" value="1"/>
</dbReference>
<dbReference type="CDD" id="cd11322">
    <property type="entry name" value="AmyAc_Glg_BE"/>
    <property type="match status" value="1"/>
</dbReference>
<dbReference type="GO" id="GO:0043169">
    <property type="term" value="F:cation binding"/>
    <property type="evidence" value="ECO:0007669"/>
    <property type="project" value="InterPro"/>
</dbReference>
<dbReference type="EMBL" id="LRRQ01000160">
    <property type="protein sequence ID" value="OAM87710.1"/>
    <property type="molecule type" value="Genomic_DNA"/>
</dbReference>